<dbReference type="Gene3D" id="3.30.460.10">
    <property type="entry name" value="Beta Polymerase, domain 2"/>
    <property type="match status" value="1"/>
</dbReference>
<keyword evidence="2 4" id="KW-0963">Cytoplasm</keyword>
<dbReference type="FunFam" id="3.30.460.10:FF:000004">
    <property type="entry name" value="Ribosomal silencing factor RsfS"/>
    <property type="match status" value="1"/>
</dbReference>
<dbReference type="RefSeq" id="WP_106452685.1">
    <property type="nucleotide sequence ID" value="NZ_PXYH01000005.1"/>
</dbReference>
<name>A0A2P7R5I0_9GAMM</name>
<dbReference type="HAMAP" id="MF_01477">
    <property type="entry name" value="Iojap_RsfS"/>
    <property type="match status" value="1"/>
</dbReference>
<gene>
    <name evidence="4 5" type="primary">rsfS</name>
    <name evidence="5" type="ORF">C7I36_05260</name>
</gene>
<dbReference type="OrthoDB" id="9793681at2"/>
<comment type="subcellular location">
    <subcellularLocation>
        <location evidence="4">Cytoplasm</location>
    </subcellularLocation>
</comment>
<dbReference type="InterPro" id="IPR043519">
    <property type="entry name" value="NT_sf"/>
</dbReference>
<keyword evidence="4" id="KW-0810">Translation regulation</keyword>
<evidence type="ECO:0000256" key="4">
    <source>
        <dbReference type="HAMAP-Rule" id="MF_01477"/>
    </source>
</evidence>
<organism evidence="5 6">
    <name type="scientific">Zobellella taiwanensis</name>
    <dbReference type="NCBI Taxonomy" id="347535"/>
    <lineage>
        <taxon>Bacteria</taxon>
        <taxon>Pseudomonadati</taxon>
        <taxon>Pseudomonadota</taxon>
        <taxon>Gammaproteobacteria</taxon>
        <taxon>Aeromonadales</taxon>
        <taxon>Aeromonadaceae</taxon>
        <taxon>Zobellella</taxon>
    </lineage>
</organism>
<evidence type="ECO:0000256" key="1">
    <source>
        <dbReference type="ARBA" id="ARBA00010574"/>
    </source>
</evidence>
<reference evidence="5 6" key="1">
    <citation type="submission" date="2018-03" db="EMBL/GenBank/DDBJ databases">
        <title>The draft genome of Zobellella taiwanensis JCM 13381.</title>
        <authorList>
            <person name="Liu L."/>
            <person name="Li L."/>
            <person name="Wang T."/>
            <person name="Zhang X."/>
            <person name="Liang L."/>
        </authorList>
    </citation>
    <scope>NUCLEOTIDE SEQUENCE [LARGE SCALE GENOMIC DNA]</scope>
    <source>
        <strain evidence="5 6">JCM 13381</strain>
    </source>
</reference>
<comment type="caution">
    <text evidence="5">The sequence shown here is derived from an EMBL/GenBank/DDBJ whole genome shotgun (WGS) entry which is preliminary data.</text>
</comment>
<dbReference type="Proteomes" id="UP000242181">
    <property type="component" value="Unassembled WGS sequence"/>
</dbReference>
<evidence type="ECO:0000256" key="3">
    <source>
        <dbReference type="ARBA" id="ARBA00022491"/>
    </source>
</evidence>
<keyword evidence="3 4" id="KW-0678">Repressor</keyword>
<dbReference type="NCBIfam" id="TIGR00090">
    <property type="entry name" value="rsfS_iojap_ybeB"/>
    <property type="match status" value="1"/>
</dbReference>
<dbReference type="GO" id="GO:0017148">
    <property type="term" value="P:negative regulation of translation"/>
    <property type="evidence" value="ECO:0007669"/>
    <property type="project" value="UniProtKB-UniRule"/>
</dbReference>
<comment type="similarity">
    <text evidence="1 4">Belongs to the Iojap/RsfS family.</text>
</comment>
<dbReference type="GO" id="GO:0042256">
    <property type="term" value="P:cytosolic ribosome assembly"/>
    <property type="evidence" value="ECO:0007669"/>
    <property type="project" value="UniProtKB-UniRule"/>
</dbReference>
<comment type="function">
    <text evidence="4">Functions as a ribosomal silencing factor. Interacts with ribosomal protein uL14 (rplN), blocking formation of intersubunit bridge B8. Prevents association of the 30S and 50S ribosomal subunits and the formation of functional ribosomes, thus repressing translation.</text>
</comment>
<protein>
    <recommendedName>
        <fullName evidence="4">Ribosomal silencing factor RsfS</fullName>
    </recommendedName>
</protein>
<dbReference type="Pfam" id="PF02410">
    <property type="entry name" value="RsfS"/>
    <property type="match status" value="1"/>
</dbReference>
<dbReference type="PANTHER" id="PTHR21043:SF0">
    <property type="entry name" value="MITOCHONDRIAL ASSEMBLY OF RIBOSOMAL LARGE SUBUNIT PROTEIN 1"/>
    <property type="match status" value="1"/>
</dbReference>
<dbReference type="SUPFAM" id="SSF81301">
    <property type="entry name" value="Nucleotidyltransferase"/>
    <property type="match status" value="1"/>
</dbReference>
<dbReference type="GO" id="GO:0090071">
    <property type="term" value="P:negative regulation of ribosome biogenesis"/>
    <property type="evidence" value="ECO:0007669"/>
    <property type="project" value="UniProtKB-UniRule"/>
</dbReference>
<accession>A0A2P7R5I0</accession>
<dbReference type="EMBL" id="PXYH01000005">
    <property type="protein sequence ID" value="PSJ45480.1"/>
    <property type="molecule type" value="Genomic_DNA"/>
</dbReference>
<comment type="subunit">
    <text evidence="4">Interacts with ribosomal protein uL14 (rplN).</text>
</comment>
<dbReference type="PANTHER" id="PTHR21043">
    <property type="entry name" value="IOJAP SUPERFAMILY ORTHOLOG"/>
    <property type="match status" value="1"/>
</dbReference>
<dbReference type="GO" id="GO:0043023">
    <property type="term" value="F:ribosomal large subunit binding"/>
    <property type="evidence" value="ECO:0007669"/>
    <property type="project" value="TreeGrafter"/>
</dbReference>
<proteinExistence type="inferred from homology"/>
<keyword evidence="6" id="KW-1185">Reference proteome</keyword>
<evidence type="ECO:0000313" key="6">
    <source>
        <dbReference type="Proteomes" id="UP000242181"/>
    </source>
</evidence>
<evidence type="ECO:0000256" key="2">
    <source>
        <dbReference type="ARBA" id="ARBA00022490"/>
    </source>
</evidence>
<dbReference type="InterPro" id="IPR004394">
    <property type="entry name" value="Iojap/RsfS/C7orf30"/>
</dbReference>
<dbReference type="GO" id="GO:0005737">
    <property type="term" value="C:cytoplasm"/>
    <property type="evidence" value="ECO:0007669"/>
    <property type="project" value="UniProtKB-SubCell"/>
</dbReference>
<evidence type="ECO:0000313" key="5">
    <source>
        <dbReference type="EMBL" id="PSJ45480.1"/>
    </source>
</evidence>
<dbReference type="AlphaFoldDB" id="A0A2P7R5I0"/>
<sequence length="114" mass="12310">MQGKELHDFIVDKLDDLKARDIQILDVTGKSSITDCMIVCSGNSSRHVNAIAEHLATEARHAGLHTLGVEGQGAGEWVLVDLGDVIVHVMQEETRDFYQLEKLWGGSAVGALAG</sequence>